<feature type="region of interest" description="Disordered" evidence="5">
    <location>
        <begin position="1"/>
        <end position="38"/>
    </location>
</feature>
<evidence type="ECO:0000256" key="6">
    <source>
        <dbReference type="SAM" id="Phobius"/>
    </source>
</evidence>
<evidence type="ECO:0008006" key="8">
    <source>
        <dbReference type="Google" id="ProtNLM"/>
    </source>
</evidence>
<dbReference type="EMBL" id="CDMZ01000236">
    <property type="protein sequence ID" value="CEM09839.1"/>
    <property type="molecule type" value="Genomic_DNA"/>
</dbReference>
<sequence>MKPTSRTRSSSRSKPPSSLQTSSSKGKGKADKKKQDEPPPPAVVVWFMYLVLGGGVSFCASNFCGRQPGTLSVDAKEFALPACALAIALLCYSIYDVMGVGHAKFAAGYYDKFLHKNPASWPEELKLAWRTQGNQVEQLVSFGPTLLMHSVLVSGYTAGLLGWVWTVSRICYGFRYRASAGVDFVEKSLITFTLPAYFALGAMNVATVFHCIRMFLS</sequence>
<evidence type="ECO:0000256" key="4">
    <source>
        <dbReference type="ARBA" id="ARBA00023136"/>
    </source>
</evidence>
<dbReference type="AlphaFoldDB" id="A0A0G4FAB8"/>
<accession>A0A0G4FAB8</accession>
<organism evidence="7">
    <name type="scientific">Chromera velia CCMP2878</name>
    <dbReference type="NCBI Taxonomy" id="1169474"/>
    <lineage>
        <taxon>Eukaryota</taxon>
        <taxon>Sar</taxon>
        <taxon>Alveolata</taxon>
        <taxon>Colpodellida</taxon>
        <taxon>Chromeraceae</taxon>
        <taxon>Chromera</taxon>
    </lineage>
</organism>
<evidence type="ECO:0000256" key="2">
    <source>
        <dbReference type="ARBA" id="ARBA00022692"/>
    </source>
</evidence>
<name>A0A0G4FAB8_9ALVE</name>
<feature type="compositionally biased region" description="Low complexity" evidence="5">
    <location>
        <begin position="1"/>
        <end position="25"/>
    </location>
</feature>
<feature type="transmembrane region" description="Helical" evidence="6">
    <location>
        <begin position="43"/>
        <end position="65"/>
    </location>
</feature>
<dbReference type="InterPro" id="IPR023352">
    <property type="entry name" value="MAPEG-like_dom_sf"/>
</dbReference>
<gene>
    <name evidence="7" type="ORF">Cvel_16004</name>
</gene>
<feature type="transmembrane region" description="Helical" evidence="6">
    <location>
        <begin position="77"/>
        <end position="95"/>
    </location>
</feature>
<proteinExistence type="predicted"/>
<dbReference type="InterPro" id="IPR001129">
    <property type="entry name" value="Membr-assoc_MAPEG"/>
</dbReference>
<evidence type="ECO:0000313" key="7">
    <source>
        <dbReference type="EMBL" id="CEM09839.1"/>
    </source>
</evidence>
<dbReference type="Pfam" id="PF01124">
    <property type="entry name" value="MAPEG"/>
    <property type="match status" value="1"/>
</dbReference>
<evidence type="ECO:0000256" key="1">
    <source>
        <dbReference type="ARBA" id="ARBA00004370"/>
    </source>
</evidence>
<protein>
    <recommendedName>
        <fullName evidence="8">MAPEG family protein</fullName>
    </recommendedName>
</protein>
<dbReference type="GO" id="GO:0016020">
    <property type="term" value="C:membrane"/>
    <property type="evidence" value="ECO:0007669"/>
    <property type="project" value="UniProtKB-SubCell"/>
</dbReference>
<evidence type="ECO:0000256" key="5">
    <source>
        <dbReference type="SAM" id="MobiDB-lite"/>
    </source>
</evidence>
<keyword evidence="3 6" id="KW-1133">Transmembrane helix</keyword>
<dbReference type="PhylomeDB" id="A0A0G4FAB8"/>
<dbReference type="SUPFAM" id="SSF161084">
    <property type="entry name" value="MAPEG domain-like"/>
    <property type="match status" value="1"/>
</dbReference>
<keyword evidence="2 6" id="KW-0812">Transmembrane</keyword>
<comment type="subcellular location">
    <subcellularLocation>
        <location evidence="1">Membrane</location>
    </subcellularLocation>
</comment>
<keyword evidence="4 6" id="KW-0472">Membrane</keyword>
<evidence type="ECO:0000256" key="3">
    <source>
        <dbReference type="ARBA" id="ARBA00022989"/>
    </source>
</evidence>
<feature type="transmembrane region" description="Helical" evidence="6">
    <location>
        <begin position="189"/>
        <end position="216"/>
    </location>
</feature>
<dbReference type="VEuPathDB" id="CryptoDB:Cvel_16004"/>
<dbReference type="Gene3D" id="1.20.120.550">
    <property type="entry name" value="Membrane associated eicosanoid/glutathione metabolism-like domain"/>
    <property type="match status" value="1"/>
</dbReference>
<feature type="transmembrane region" description="Helical" evidence="6">
    <location>
        <begin position="146"/>
        <end position="168"/>
    </location>
</feature>
<reference evidence="7" key="1">
    <citation type="submission" date="2014-11" db="EMBL/GenBank/DDBJ databases">
        <authorList>
            <person name="Otto D Thomas"/>
            <person name="Naeem Raeece"/>
        </authorList>
    </citation>
    <scope>NUCLEOTIDE SEQUENCE</scope>
</reference>